<keyword evidence="3" id="KW-1185">Reference proteome</keyword>
<dbReference type="OrthoDB" id="3972942at2759"/>
<dbReference type="EMBL" id="LPNM01000005">
    <property type="protein sequence ID" value="OEJ88443.1"/>
    <property type="molecule type" value="Genomic_DNA"/>
</dbReference>
<reference evidence="3" key="1">
    <citation type="journal article" date="2016" name="Genome Announc.">
        <title>Genome sequences of three species of Hanseniaspora isolated from spontaneous wine fermentations.</title>
        <authorList>
            <person name="Sternes P.R."/>
            <person name="Lee D."/>
            <person name="Kutyna D.R."/>
            <person name="Borneman A.R."/>
        </authorList>
    </citation>
    <scope>NUCLEOTIDE SEQUENCE [LARGE SCALE GENOMIC DNA]</scope>
    <source>
        <strain evidence="3">AWRI3579</strain>
    </source>
</reference>
<evidence type="ECO:0000256" key="1">
    <source>
        <dbReference type="SAM" id="MobiDB-lite"/>
    </source>
</evidence>
<dbReference type="AlphaFoldDB" id="A0A1E5RP10"/>
<dbReference type="Proteomes" id="UP000095728">
    <property type="component" value="Unassembled WGS sequence"/>
</dbReference>
<comment type="caution">
    <text evidence="2">The sequence shown here is derived from an EMBL/GenBank/DDBJ whole genome shotgun (WGS) entry which is preliminary data.</text>
</comment>
<dbReference type="InParanoid" id="A0A1E5RP10"/>
<organism evidence="2 3">
    <name type="scientific">Hanseniaspora osmophila</name>
    <dbReference type="NCBI Taxonomy" id="56408"/>
    <lineage>
        <taxon>Eukaryota</taxon>
        <taxon>Fungi</taxon>
        <taxon>Dikarya</taxon>
        <taxon>Ascomycota</taxon>
        <taxon>Saccharomycotina</taxon>
        <taxon>Saccharomycetes</taxon>
        <taxon>Saccharomycodales</taxon>
        <taxon>Saccharomycodaceae</taxon>
        <taxon>Hanseniaspora</taxon>
    </lineage>
</organism>
<protein>
    <submittedName>
        <fullName evidence="2">Uncharacterized protein</fullName>
    </submittedName>
</protein>
<gene>
    <name evidence="2" type="ORF">AWRI3579_g942</name>
</gene>
<evidence type="ECO:0000313" key="2">
    <source>
        <dbReference type="EMBL" id="OEJ88443.1"/>
    </source>
</evidence>
<sequence length="811" mass="92533">MSATNTAPTSNAVSKTTAPNLVSVSLNENTAHQISAHTSNGQDQISPTANSQNDTTMGSGKEENNADINNTAPRGSISSYFPAFISSGINTTMQYLSKSTDLDEEYNKNMLLNGGIPFELLAPKFQSYIIKESQDLLKKEQESYFLVEKVNQNTRKLGVCNSKSFHCLIPIFDDSIIKLEADLSKLTDKTEDTITETRATPSLYVNNSLLLPGASISHMYHQKSLWSQIAMGVKDHYNLEPQRHLYLKKRTSSDSVYFAKSGSDSVKSLSKKIRIVSITCSLPEAYMQKTVACMPSSYELSTNLKKTLLENNPHCDIQTLSISLILQPVEDLLEVIQSIITRQKRFFKDVDAVFFAGYYHTVPLVIQTVESLIKKSFANPYNTEYPFKNAHIGLWGIESCLSSQTFFEHSSDVESNKKLYANCTKYEQDMLKNIHKFASSASLQSSIKWICQKTNVKITLTAKLYDNFMTLSQKLGVAYKHPNIMRNVWVDCNSFELCEPYISKDVENKELDNSTAHCCKLLVPKERCFEISLINNLILAINLGHHEQASFLLEKLAPFFISRSFNENTYPNVLKKKIDKDTREWLIKLEKDHPTWKNIVPTAENLHDFKRCECNSFTDFIEFLKYKSFAKQLVLKRAIQNDEKIYKAFIQNTLFTSSLVDSQKVVLFEKHELENIFDQHSQYEVVWSLHEFLSKFITFKTLPSDQGEKLYTNLCLSSGFLDSQEISGSLEDPARVEVGSKFSKSSSHEHELTKDIEYNRTTAESLLRVKNLYHQYWDWQPPVKGLKTLKKIFSVIEMYSTSEDFIRDIAV</sequence>
<dbReference type="FunCoup" id="A0A1E5RP10">
    <property type="interactions" value="3"/>
</dbReference>
<proteinExistence type="predicted"/>
<accession>A0A1E5RP10</accession>
<evidence type="ECO:0000313" key="3">
    <source>
        <dbReference type="Proteomes" id="UP000095728"/>
    </source>
</evidence>
<feature type="region of interest" description="Disordered" evidence="1">
    <location>
        <begin position="36"/>
        <end position="73"/>
    </location>
</feature>
<feature type="compositionally biased region" description="Polar residues" evidence="1">
    <location>
        <begin position="36"/>
        <end position="58"/>
    </location>
</feature>
<name>A0A1E5RP10_9ASCO</name>